<feature type="domain" description="Prepilin type IV endopeptidase peptidase" evidence="3">
    <location>
        <begin position="15"/>
        <end position="113"/>
    </location>
</feature>
<dbReference type="Pfam" id="PF01478">
    <property type="entry name" value="Peptidase_A24"/>
    <property type="match status" value="1"/>
</dbReference>
<evidence type="ECO:0000256" key="2">
    <source>
        <dbReference type="SAM" id="Phobius"/>
    </source>
</evidence>
<dbReference type="PROSITE" id="PS51257">
    <property type="entry name" value="PROKAR_LIPOPROTEIN"/>
    <property type="match status" value="1"/>
</dbReference>
<feature type="transmembrane region" description="Helical" evidence="2">
    <location>
        <begin position="35"/>
        <end position="51"/>
    </location>
</feature>
<evidence type="ECO:0000313" key="4">
    <source>
        <dbReference type="EMBL" id="TDW62505.1"/>
    </source>
</evidence>
<accession>A0ABY2F3S8</accession>
<gene>
    <name evidence="4" type="ORF">LY04_00577</name>
</gene>
<keyword evidence="5" id="KW-1185">Reference proteome</keyword>
<evidence type="ECO:0000259" key="3">
    <source>
        <dbReference type="Pfam" id="PF01478"/>
    </source>
</evidence>
<evidence type="ECO:0000313" key="5">
    <source>
        <dbReference type="Proteomes" id="UP000295058"/>
    </source>
</evidence>
<feature type="transmembrane region" description="Helical" evidence="2">
    <location>
        <begin position="160"/>
        <end position="180"/>
    </location>
</feature>
<comment type="similarity">
    <text evidence="1">Belongs to the peptidase A24 family.</text>
</comment>
<dbReference type="EMBL" id="SODO01000001">
    <property type="protein sequence ID" value="TDW62505.1"/>
    <property type="molecule type" value="Genomic_DNA"/>
</dbReference>
<sequence>MLAKFNGDAMEQLPLIIFLMAACWMDLARQKIPNWLTLNFIILALAYHGVVNGDVAFALTGLVYSFLILFPFFVLRFLAGGDVKLGMAIATFTGWQIFLEGLLYGLIIGLPLVLLLAWRKVGWQGVKASFNRYVIILGSRRYLAPAKGELAGLKVPYGPALAMGAALAVILNEFQIFTLVS</sequence>
<comment type="caution">
    <text evidence="4">The sequence shown here is derived from an EMBL/GenBank/DDBJ whole genome shotgun (WGS) entry which is preliminary data.</text>
</comment>
<protein>
    <submittedName>
        <fullName evidence="4">Prepilin peptidase CpaA</fullName>
    </submittedName>
</protein>
<dbReference type="InterPro" id="IPR000045">
    <property type="entry name" value="Prepilin_IV_endopep_pep"/>
</dbReference>
<dbReference type="InterPro" id="IPR050882">
    <property type="entry name" value="Prepilin_peptidase/N-MTase"/>
</dbReference>
<keyword evidence="2" id="KW-0472">Membrane</keyword>
<dbReference type="PANTHER" id="PTHR30487">
    <property type="entry name" value="TYPE 4 PREPILIN-LIKE PROTEINS LEADER PEPTIDE-PROCESSING ENZYME"/>
    <property type="match status" value="1"/>
</dbReference>
<dbReference type="RefSeq" id="WP_243832759.1">
    <property type="nucleotide sequence ID" value="NZ_NQJF01000004.1"/>
</dbReference>
<dbReference type="PANTHER" id="PTHR30487:SF0">
    <property type="entry name" value="PREPILIN LEADER PEPTIDASE_N-METHYLTRANSFERASE-RELATED"/>
    <property type="match status" value="1"/>
</dbReference>
<dbReference type="Gene3D" id="1.20.120.1220">
    <property type="match status" value="1"/>
</dbReference>
<proteinExistence type="inferred from homology"/>
<evidence type="ECO:0000256" key="1">
    <source>
        <dbReference type="ARBA" id="ARBA00005801"/>
    </source>
</evidence>
<keyword evidence="2" id="KW-0812">Transmembrane</keyword>
<keyword evidence="2" id="KW-1133">Transmembrane helix</keyword>
<dbReference type="Proteomes" id="UP000295058">
    <property type="component" value="Unassembled WGS sequence"/>
</dbReference>
<organism evidence="4 5">
    <name type="scientific">Oceanimonas baumannii</name>
    <dbReference type="NCBI Taxonomy" id="129578"/>
    <lineage>
        <taxon>Bacteria</taxon>
        <taxon>Pseudomonadati</taxon>
        <taxon>Pseudomonadota</taxon>
        <taxon>Gammaproteobacteria</taxon>
        <taxon>Aeromonadales</taxon>
        <taxon>Aeromonadaceae</taxon>
        <taxon>Oceanimonas</taxon>
    </lineage>
</organism>
<reference evidence="4 5" key="1">
    <citation type="submission" date="2019-03" db="EMBL/GenBank/DDBJ databases">
        <title>Genomic Encyclopedia of Archaeal and Bacterial Type Strains, Phase II (KMG-II): from individual species to whole genera.</title>
        <authorList>
            <person name="Goeker M."/>
        </authorList>
    </citation>
    <scope>NUCLEOTIDE SEQUENCE [LARGE SCALE GENOMIC DNA]</scope>
    <source>
        <strain evidence="4 5">DSM 15594</strain>
    </source>
</reference>
<feature type="transmembrane region" description="Helical" evidence="2">
    <location>
        <begin position="57"/>
        <end position="78"/>
    </location>
</feature>
<name>A0ABY2F3S8_9GAMM</name>
<feature type="transmembrane region" description="Helical" evidence="2">
    <location>
        <begin position="98"/>
        <end position="118"/>
    </location>
</feature>